<dbReference type="AlphaFoldDB" id="A0A834YVW2"/>
<sequence>MADDLDDGEFWLPSQFLSDDEILMEKKTITNNDGLRTDTEGVGLHGFSSDLSSPVESVVGSTTESDEEDYMAGLTLQMAHSMFQDDDKNPISSFGAENPKTRVLAGSPQSTLCEVGSWSGCSAESSYESPNGPSEVSTPMNDKEDDAWYLLYAAAGQVAWMKMNNELPRNHHGRGLLEHPLKPDTVFEPLKNPGAGVYPNQALTHHQQLQVNQFQQLKQQQLMKQQRLADWGRQVKVAGISQQHQTRALLQNRERTCGYASNRCGKPLTSSTSTWPTQQQGSSGMRAVFLGGSGSRKESCGTGVFLPRRIGNPSESRKKPACSTVLLPARVVEALNMKFDDSGPQPRFSGDFTLEQDAIMGRSNTGMLYQQKRNNRCPPAMNHGLRLPQEWTY</sequence>
<keyword evidence="2" id="KW-1185">Reference proteome</keyword>
<dbReference type="OrthoDB" id="747893at2759"/>
<dbReference type="PANTHER" id="PTHR33356:SF5">
    <property type="entry name" value="TIP41-LIKE PROTEIN"/>
    <property type="match status" value="1"/>
</dbReference>
<reference evidence="1 2" key="1">
    <citation type="submission" date="2020-04" db="EMBL/GenBank/DDBJ databases">
        <title>Plant Genome Project.</title>
        <authorList>
            <person name="Zhang R.-G."/>
        </authorList>
    </citation>
    <scope>NUCLEOTIDE SEQUENCE [LARGE SCALE GENOMIC DNA]</scope>
    <source>
        <strain evidence="1">YNK0</strain>
        <tissue evidence="1">Leaf</tissue>
    </source>
</reference>
<dbReference type="Proteomes" id="UP000655225">
    <property type="component" value="Unassembled WGS sequence"/>
</dbReference>
<dbReference type="PANTHER" id="PTHR33356">
    <property type="entry name" value="TIP41-LIKE PROTEIN"/>
    <property type="match status" value="1"/>
</dbReference>
<name>A0A834YVW2_TETSI</name>
<evidence type="ECO:0000313" key="1">
    <source>
        <dbReference type="EMBL" id="KAF8396824.1"/>
    </source>
</evidence>
<evidence type="ECO:0000313" key="2">
    <source>
        <dbReference type="Proteomes" id="UP000655225"/>
    </source>
</evidence>
<dbReference type="EMBL" id="JABCRI010000012">
    <property type="protein sequence ID" value="KAF8396824.1"/>
    <property type="molecule type" value="Genomic_DNA"/>
</dbReference>
<protein>
    <submittedName>
        <fullName evidence="1">Uncharacterized protein</fullName>
    </submittedName>
</protein>
<dbReference type="OMA" id="DDAMAWG"/>
<comment type="caution">
    <text evidence="1">The sequence shown here is derived from an EMBL/GenBank/DDBJ whole genome shotgun (WGS) entry which is preliminary data.</text>
</comment>
<gene>
    <name evidence="1" type="ORF">HHK36_018457</name>
</gene>
<accession>A0A834YVW2</accession>
<proteinExistence type="predicted"/>
<organism evidence="1 2">
    <name type="scientific">Tetracentron sinense</name>
    <name type="common">Spur-leaf</name>
    <dbReference type="NCBI Taxonomy" id="13715"/>
    <lineage>
        <taxon>Eukaryota</taxon>
        <taxon>Viridiplantae</taxon>
        <taxon>Streptophyta</taxon>
        <taxon>Embryophyta</taxon>
        <taxon>Tracheophyta</taxon>
        <taxon>Spermatophyta</taxon>
        <taxon>Magnoliopsida</taxon>
        <taxon>Trochodendrales</taxon>
        <taxon>Trochodendraceae</taxon>
        <taxon>Tetracentron</taxon>
    </lineage>
</organism>